<sequence>MNTSIDISYYPLKVEFIPPIKSFIDRLHGYEGLTVKTNGMSTQVFGEYFEVMKAVTDEIHKSFELPHSVFILKIINADLNHVVKE</sequence>
<organism evidence="1">
    <name type="scientific">hydrothermal vent metagenome</name>
    <dbReference type="NCBI Taxonomy" id="652676"/>
    <lineage>
        <taxon>unclassified sequences</taxon>
        <taxon>metagenomes</taxon>
        <taxon>ecological metagenomes</taxon>
    </lineage>
</organism>
<protein>
    <recommendedName>
        <fullName evidence="2">Thiamin/hydroxymethyl pyrimidine-binding YkoF putative domain-containing protein</fullName>
    </recommendedName>
</protein>
<dbReference type="InterPro" id="IPR029756">
    <property type="entry name" value="MTH1187/YkoF-like"/>
</dbReference>
<dbReference type="Gene3D" id="3.30.70.930">
    <property type="match status" value="1"/>
</dbReference>
<gene>
    <name evidence="1" type="ORF">MNBD_BACTEROID07-852</name>
</gene>
<dbReference type="AlphaFoldDB" id="A0A3B0UHU1"/>
<evidence type="ECO:0000313" key="1">
    <source>
        <dbReference type="EMBL" id="VAW30188.1"/>
    </source>
</evidence>
<dbReference type="SUPFAM" id="SSF89957">
    <property type="entry name" value="MTH1187/YkoF-like"/>
    <property type="match status" value="1"/>
</dbReference>
<accession>A0A3B0UHU1</accession>
<proteinExistence type="predicted"/>
<reference evidence="1" key="1">
    <citation type="submission" date="2018-06" db="EMBL/GenBank/DDBJ databases">
        <authorList>
            <person name="Zhirakovskaya E."/>
        </authorList>
    </citation>
    <scope>NUCLEOTIDE SEQUENCE</scope>
</reference>
<name>A0A3B0UHU1_9ZZZZ</name>
<dbReference type="EMBL" id="UOET01000484">
    <property type="protein sequence ID" value="VAW30188.1"/>
    <property type="molecule type" value="Genomic_DNA"/>
</dbReference>
<evidence type="ECO:0008006" key="2">
    <source>
        <dbReference type="Google" id="ProtNLM"/>
    </source>
</evidence>